<dbReference type="Pfam" id="PF01146">
    <property type="entry name" value="Caveolin"/>
    <property type="match status" value="1"/>
</dbReference>
<comment type="similarity">
    <text evidence="2 6">Belongs to the caveolin family.</text>
</comment>
<keyword evidence="4 6" id="KW-0333">Golgi apparatus</keyword>
<name>V3ZS05_LOTGI</name>
<gene>
    <name evidence="7" type="ORF">LOTGIDRAFT_151079</name>
</gene>
<dbReference type="OrthoDB" id="5917823at2759"/>
<evidence type="ECO:0000256" key="5">
    <source>
        <dbReference type="ARBA" id="ARBA00023136"/>
    </source>
</evidence>
<dbReference type="EMBL" id="KB203629">
    <property type="protein sequence ID" value="ESO83671.1"/>
    <property type="molecule type" value="Genomic_DNA"/>
</dbReference>
<dbReference type="AlphaFoldDB" id="V3ZS05"/>
<proteinExistence type="inferred from homology"/>
<reference evidence="7 8" key="1">
    <citation type="journal article" date="2013" name="Nature">
        <title>Insights into bilaterian evolution from three spiralian genomes.</title>
        <authorList>
            <person name="Simakov O."/>
            <person name="Marletaz F."/>
            <person name="Cho S.J."/>
            <person name="Edsinger-Gonzales E."/>
            <person name="Havlak P."/>
            <person name="Hellsten U."/>
            <person name="Kuo D.H."/>
            <person name="Larsson T."/>
            <person name="Lv J."/>
            <person name="Arendt D."/>
            <person name="Savage R."/>
            <person name="Osoegawa K."/>
            <person name="de Jong P."/>
            <person name="Grimwood J."/>
            <person name="Chapman J.A."/>
            <person name="Shapiro H."/>
            <person name="Aerts A."/>
            <person name="Otillar R.P."/>
            <person name="Terry A.Y."/>
            <person name="Boore J.L."/>
            <person name="Grigoriev I.V."/>
            <person name="Lindberg D.R."/>
            <person name="Seaver E.C."/>
            <person name="Weisblat D.A."/>
            <person name="Putnam N.H."/>
            <person name="Rokhsar D.S."/>
        </authorList>
    </citation>
    <scope>NUCLEOTIDE SEQUENCE [LARGE SCALE GENOMIC DNA]</scope>
</reference>
<dbReference type="GeneID" id="20235532"/>
<dbReference type="PANTHER" id="PTHR10844">
    <property type="entry name" value="CAVEOLIN"/>
    <property type="match status" value="1"/>
</dbReference>
<dbReference type="CTD" id="20235532"/>
<evidence type="ECO:0000313" key="7">
    <source>
        <dbReference type="EMBL" id="ESO83671.1"/>
    </source>
</evidence>
<dbReference type="PANTHER" id="PTHR10844:SF19">
    <property type="entry name" value="CAVEOLIN-2"/>
    <property type="match status" value="1"/>
</dbReference>
<comment type="subcellular location">
    <subcellularLocation>
        <location evidence="1 6">Cell membrane</location>
        <topology evidence="1 6">Peripheral membrane protein</topology>
    </subcellularLocation>
    <subcellularLocation>
        <location evidence="6">Golgi apparatus membrane</location>
        <topology evidence="6">Peripheral membrane protein</topology>
    </subcellularLocation>
    <subcellularLocation>
        <location evidence="6">Membrane</location>
        <location evidence="6">Caveola</location>
        <topology evidence="6">Peripheral membrane protein</topology>
    </subcellularLocation>
</comment>
<dbReference type="GO" id="GO:0060090">
    <property type="term" value="F:molecular adaptor activity"/>
    <property type="evidence" value="ECO:0007669"/>
    <property type="project" value="TreeGrafter"/>
</dbReference>
<keyword evidence="5 6" id="KW-0472">Membrane</keyword>
<dbReference type="GO" id="GO:0005901">
    <property type="term" value="C:caveola"/>
    <property type="evidence" value="ECO:0007669"/>
    <property type="project" value="UniProtKB-SubCell"/>
</dbReference>
<evidence type="ECO:0000256" key="6">
    <source>
        <dbReference type="RuleBase" id="RU000680"/>
    </source>
</evidence>
<dbReference type="OMA" id="AIHSIDC"/>
<dbReference type="HOGENOM" id="CLU_102582_0_0_1"/>
<dbReference type="InterPro" id="IPR001612">
    <property type="entry name" value="Caveolin"/>
</dbReference>
<protein>
    <recommendedName>
        <fullName evidence="6">Caveolin</fullName>
    </recommendedName>
</protein>
<evidence type="ECO:0000256" key="2">
    <source>
        <dbReference type="ARBA" id="ARBA00010988"/>
    </source>
</evidence>
<dbReference type="STRING" id="225164.V3ZS05"/>
<dbReference type="GO" id="GO:0000139">
    <property type="term" value="C:Golgi membrane"/>
    <property type="evidence" value="ECO:0007669"/>
    <property type="project" value="UniProtKB-SubCell"/>
</dbReference>
<keyword evidence="3 6" id="KW-1003">Cell membrane</keyword>
<evidence type="ECO:0000256" key="3">
    <source>
        <dbReference type="ARBA" id="ARBA00022475"/>
    </source>
</evidence>
<dbReference type="RefSeq" id="XP_009065699.1">
    <property type="nucleotide sequence ID" value="XM_009067451.1"/>
</dbReference>
<sequence>MENLDLVNRDPNNINDHVGVEFEDVLAEPDGAHSIDCVWKASYCCFNFWKNFWYKLATLCCGICIAAEWGCEFASIAFTHVWFITPLFKVLEIECGCLKKFYGMCVHCCLDPCCESLGLMFSAFKKE</sequence>
<keyword evidence="8" id="KW-1185">Reference proteome</keyword>
<accession>V3ZS05</accession>
<evidence type="ECO:0000256" key="4">
    <source>
        <dbReference type="ARBA" id="ARBA00023034"/>
    </source>
</evidence>
<organism evidence="7 8">
    <name type="scientific">Lottia gigantea</name>
    <name type="common">Giant owl limpet</name>
    <dbReference type="NCBI Taxonomy" id="225164"/>
    <lineage>
        <taxon>Eukaryota</taxon>
        <taxon>Metazoa</taxon>
        <taxon>Spiralia</taxon>
        <taxon>Lophotrochozoa</taxon>
        <taxon>Mollusca</taxon>
        <taxon>Gastropoda</taxon>
        <taxon>Patellogastropoda</taxon>
        <taxon>Lottioidea</taxon>
        <taxon>Lottiidae</taxon>
        <taxon>Lottia</taxon>
    </lineage>
</organism>
<comment type="function">
    <text evidence="6">May act as a scaffolding protein within caveolar membranes. Interacts directly with G-protein alpha subunits and can functionally regulate their activity.</text>
</comment>
<dbReference type="GO" id="GO:0070836">
    <property type="term" value="P:caveola assembly"/>
    <property type="evidence" value="ECO:0007669"/>
    <property type="project" value="InterPro"/>
</dbReference>
<dbReference type="Proteomes" id="UP000030746">
    <property type="component" value="Unassembled WGS sequence"/>
</dbReference>
<evidence type="ECO:0000256" key="1">
    <source>
        <dbReference type="ARBA" id="ARBA00004202"/>
    </source>
</evidence>
<evidence type="ECO:0000313" key="8">
    <source>
        <dbReference type="Proteomes" id="UP000030746"/>
    </source>
</evidence>
<dbReference type="KEGG" id="lgi:LOTGIDRAFT_151079"/>